<keyword evidence="1 2" id="KW-0193">Cuticle</keyword>
<dbReference type="PROSITE" id="PS00233">
    <property type="entry name" value="CHIT_BIND_RR_1"/>
    <property type="match status" value="1"/>
</dbReference>
<dbReference type="OrthoDB" id="6379191at2759"/>
<feature type="region of interest" description="Disordered" evidence="3">
    <location>
        <begin position="21"/>
        <end position="54"/>
    </location>
</feature>
<accession>A0A6J0BSN5</accession>
<dbReference type="GeneID" id="107222805"/>
<dbReference type="GO" id="GO:0062129">
    <property type="term" value="C:chitin-based extracellular matrix"/>
    <property type="evidence" value="ECO:0007669"/>
    <property type="project" value="TreeGrafter"/>
</dbReference>
<dbReference type="KEGG" id="nlo:107222805"/>
<evidence type="ECO:0000313" key="5">
    <source>
        <dbReference type="Proteomes" id="UP000829291"/>
    </source>
</evidence>
<dbReference type="PROSITE" id="PS51155">
    <property type="entry name" value="CHIT_BIND_RR_2"/>
    <property type="match status" value="1"/>
</dbReference>
<dbReference type="PRINTS" id="PR00947">
    <property type="entry name" value="CUTICLE"/>
</dbReference>
<keyword evidence="5" id="KW-1185">Reference proteome</keyword>
<protein>
    <submittedName>
        <fullName evidence="6">Endocuticle structural glycoprotein ABD-4</fullName>
    </submittedName>
</protein>
<evidence type="ECO:0000256" key="1">
    <source>
        <dbReference type="ARBA" id="ARBA00022460"/>
    </source>
</evidence>
<reference evidence="6" key="1">
    <citation type="submission" date="2025-08" db="UniProtKB">
        <authorList>
            <consortium name="RefSeq"/>
        </authorList>
    </citation>
    <scope>IDENTIFICATION</scope>
    <source>
        <tissue evidence="6">Thorax and Abdomen</tissue>
    </source>
</reference>
<dbReference type="PANTHER" id="PTHR10380:SF173">
    <property type="entry name" value="CUTICULAR PROTEIN 47EF, ISOFORM C-RELATED"/>
    <property type="match status" value="1"/>
</dbReference>
<evidence type="ECO:0000256" key="4">
    <source>
        <dbReference type="SAM" id="SignalP"/>
    </source>
</evidence>
<evidence type="ECO:0000256" key="3">
    <source>
        <dbReference type="SAM" id="MobiDB-lite"/>
    </source>
</evidence>
<feature type="compositionally biased region" description="Polar residues" evidence="3">
    <location>
        <begin position="33"/>
        <end position="54"/>
    </location>
</feature>
<name>A0A6J0BSN5_NEOLC</name>
<proteinExistence type="predicted"/>
<dbReference type="InterPro" id="IPR050468">
    <property type="entry name" value="Cuticle_Struct_Prot"/>
</dbReference>
<dbReference type="Proteomes" id="UP000829291">
    <property type="component" value="Chromosome 1"/>
</dbReference>
<dbReference type="PANTHER" id="PTHR10380">
    <property type="entry name" value="CUTICLE PROTEIN"/>
    <property type="match status" value="1"/>
</dbReference>
<evidence type="ECO:0000313" key="6">
    <source>
        <dbReference type="RefSeq" id="XP_015517801.1"/>
    </source>
</evidence>
<dbReference type="AlphaFoldDB" id="A0A6J0BSN5"/>
<feature type="chain" id="PRO_5026824262" evidence="4">
    <location>
        <begin position="18"/>
        <end position="136"/>
    </location>
</feature>
<dbReference type="InterPro" id="IPR000618">
    <property type="entry name" value="Insect_cuticle"/>
</dbReference>
<dbReference type="InParanoid" id="A0A6J0BSN5"/>
<dbReference type="InterPro" id="IPR031311">
    <property type="entry name" value="CHIT_BIND_RR_consensus"/>
</dbReference>
<keyword evidence="4" id="KW-0732">Signal</keyword>
<sequence>MNALFFVLAALAAVCVAAPPPPSGPADEPIPIISQSQDGPNPDGSYSNSFETGNGIQVQQQGSLKQIDEKTFAQVVQGSYTYTGPDGAAIQVTYTADENGFQPQSNAIPTPPAIPEAIQKSLDFNAAHPPPAVVDA</sequence>
<dbReference type="RefSeq" id="XP_015517801.1">
    <property type="nucleotide sequence ID" value="XM_015662315.2"/>
</dbReference>
<evidence type="ECO:0000256" key="2">
    <source>
        <dbReference type="PROSITE-ProRule" id="PRU00497"/>
    </source>
</evidence>
<feature type="signal peptide" evidence="4">
    <location>
        <begin position="1"/>
        <end position="17"/>
    </location>
</feature>
<dbReference type="GO" id="GO:0008010">
    <property type="term" value="F:structural constituent of chitin-based larval cuticle"/>
    <property type="evidence" value="ECO:0007669"/>
    <property type="project" value="TreeGrafter"/>
</dbReference>
<organism evidence="6">
    <name type="scientific">Neodiprion lecontei</name>
    <name type="common">Redheaded pine sawfly</name>
    <dbReference type="NCBI Taxonomy" id="441921"/>
    <lineage>
        <taxon>Eukaryota</taxon>
        <taxon>Metazoa</taxon>
        <taxon>Ecdysozoa</taxon>
        <taxon>Arthropoda</taxon>
        <taxon>Hexapoda</taxon>
        <taxon>Insecta</taxon>
        <taxon>Pterygota</taxon>
        <taxon>Neoptera</taxon>
        <taxon>Endopterygota</taxon>
        <taxon>Hymenoptera</taxon>
        <taxon>Tenthredinoidea</taxon>
        <taxon>Diprionidae</taxon>
        <taxon>Diprioninae</taxon>
        <taxon>Neodiprion</taxon>
    </lineage>
</organism>
<dbReference type="Pfam" id="PF00379">
    <property type="entry name" value="Chitin_bind_4"/>
    <property type="match status" value="1"/>
</dbReference>
<gene>
    <name evidence="6" type="primary">LOC107222805</name>
</gene>